<keyword evidence="2" id="KW-1185">Reference proteome</keyword>
<organism evidence="3">
    <name type="scientific">Thelazia callipaeda</name>
    <name type="common">Oriental eyeworm</name>
    <name type="synonym">Parasitic nematode</name>
    <dbReference type="NCBI Taxonomy" id="103827"/>
    <lineage>
        <taxon>Eukaryota</taxon>
        <taxon>Metazoa</taxon>
        <taxon>Ecdysozoa</taxon>
        <taxon>Nematoda</taxon>
        <taxon>Chromadorea</taxon>
        <taxon>Rhabditida</taxon>
        <taxon>Spirurina</taxon>
        <taxon>Spiruromorpha</taxon>
        <taxon>Thelazioidea</taxon>
        <taxon>Thelaziidae</taxon>
        <taxon>Thelazia</taxon>
    </lineage>
</organism>
<accession>A0A0N5CPV6</accession>
<evidence type="ECO:0000313" key="2">
    <source>
        <dbReference type="Proteomes" id="UP000276776"/>
    </source>
</evidence>
<name>A0A0N5CPV6_THECL</name>
<evidence type="ECO:0000313" key="1">
    <source>
        <dbReference type="EMBL" id="VDM98109.1"/>
    </source>
</evidence>
<evidence type="ECO:0000313" key="3">
    <source>
        <dbReference type="WBParaSite" id="TCLT_0000225601-mRNA-1"/>
    </source>
</evidence>
<dbReference type="AlphaFoldDB" id="A0A0N5CPV6"/>
<gene>
    <name evidence="1" type="ORF">TCLT_LOCUS2257</name>
</gene>
<reference evidence="3" key="1">
    <citation type="submission" date="2017-02" db="UniProtKB">
        <authorList>
            <consortium name="WormBaseParasite"/>
        </authorList>
    </citation>
    <scope>IDENTIFICATION</scope>
</reference>
<protein>
    <submittedName>
        <fullName evidence="3">Ovule protein</fullName>
    </submittedName>
</protein>
<dbReference type="EMBL" id="UYYF01000422">
    <property type="protein sequence ID" value="VDM98109.1"/>
    <property type="molecule type" value="Genomic_DNA"/>
</dbReference>
<reference evidence="1 2" key="2">
    <citation type="submission" date="2018-11" db="EMBL/GenBank/DDBJ databases">
        <authorList>
            <consortium name="Pathogen Informatics"/>
        </authorList>
    </citation>
    <scope>NUCLEOTIDE SEQUENCE [LARGE SCALE GENOMIC DNA]</scope>
</reference>
<dbReference type="Proteomes" id="UP000276776">
    <property type="component" value="Unassembled WGS sequence"/>
</dbReference>
<proteinExistence type="predicted"/>
<dbReference type="WBParaSite" id="TCLT_0000225601-mRNA-1">
    <property type="protein sequence ID" value="TCLT_0000225601-mRNA-1"/>
    <property type="gene ID" value="TCLT_0000225601"/>
</dbReference>
<sequence>MDEVIEEQPNRHNVENEEIKKFRDMVWNSGMEKDNHIRHNEYLGEFISDHEAHDTFPSEDEFGKTSPYLPIWKAPVSSVVYNFFI</sequence>